<evidence type="ECO:0000313" key="2">
    <source>
        <dbReference type="EMBL" id="RQG95974.1"/>
    </source>
</evidence>
<evidence type="ECO:0000313" key="3">
    <source>
        <dbReference type="Proteomes" id="UP000282323"/>
    </source>
</evidence>
<dbReference type="AlphaFoldDB" id="A0A3N6M5Z0"/>
<keyword evidence="3" id="KW-1185">Reference proteome</keyword>
<keyword evidence="1" id="KW-0472">Membrane</keyword>
<proteinExistence type="predicted"/>
<dbReference type="RefSeq" id="WP_124194974.1">
    <property type="nucleotide sequence ID" value="NZ_REGA01000004.1"/>
</dbReference>
<dbReference type="InterPro" id="IPR055943">
    <property type="entry name" value="DUF7521"/>
</dbReference>
<dbReference type="EMBL" id="REGA01000004">
    <property type="protein sequence ID" value="RQG95974.1"/>
    <property type="molecule type" value="Genomic_DNA"/>
</dbReference>
<dbReference type="Proteomes" id="UP000282323">
    <property type="component" value="Unassembled WGS sequence"/>
</dbReference>
<accession>A0A3N6M5Z0</accession>
<feature type="transmembrane region" description="Helical" evidence="1">
    <location>
        <begin position="79"/>
        <end position="99"/>
    </location>
</feature>
<feature type="transmembrane region" description="Helical" evidence="1">
    <location>
        <begin position="12"/>
        <end position="31"/>
    </location>
</feature>
<feature type="transmembrane region" description="Helical" evidence="1">
    <location>
        <begin position="43"/>
        <end position="67"/>
    </location>
</feature>
<reference evidence="2 3" key="1">
    <citation type="submission" date="2018-10" db="EMBL/GenBank/DDBJ databases">
        <title>Natrarchaeobius chitinivorans gen. nov., sp. nov., and Natrarchaeobius haloalkaliphilus sp. nov., alkaliphilic, chitin-utilizing haloarchaea from hypersaline alkaline lakes.</title>
        <authorList>
            <person name="Sorokin D.Y."/>
            <person name="Elcheninov A.G."/>
            <person name="Kostrikina N.A."/>
            <person name="Bale N.J."/>
            <person name="Sinninghe Damste J.S."/>
            <person name="Khijniak T.V."/>
            <person name="Kublanov I.V."/>
            <person name="Toshchakov S.V."/>
        </authorList>
    </citation>
    <scope>NUCLEOTIDE SEQUENCE [LARGE SCALE GENOMIC DNA]</scope>
    <source>
        <strain evidence="2 3">AArcht4T</strain>
    </source>
</reference>
<protein>
    <submittedName>
        <fullName evidence="2">Uncharacterized protein</fullName>
    </submittedName>
</protein>
<sequence length="103" mass="11502">MLEAIRPIELVVGLLAAGATLIGLYIGYQAFRAWGRHRDPSMRYLAVGLILLTAVTYSTSFVGTVLIHLRLLSLPQQDWFWLVVHAAQFTGLALIAYALHRRP</sequence>
<name>A0A3N6M5Z0_NATCH</name>
<gene>
    <name evidence="2" type="ORF">EA473_07275</name>
</gene>
<comment type="caution">
    <text evidence="2">The sequence shown here is derived from an EMBL/GenBank/DDBJ whole genome shotgun (WGS) entry which is preliminary data.</text>
</comment>
<dbReference type="Pfam" id="PF24365">
    <property type="entry name" value="DUF7521"/>
    <property type="match status" value="1"/>
</dbReference>
<evidence type="ECO:0000256" key="1">
    <source>
        <dbReference type="SAM" id="Phobius"/>
    </source>
</evidence>
<keyword evidence="1" id="KW-1133">Transmembrane helix</keyword>
<dbReference type="OrthoDB" id="221164at2157"/>
<organism evidence="2 3">
    <name type="scientific">Natrarchaeobius chitinivorans</name>
    <dbReference type="NCBI Taxonomy" id="1679083"/>
    <lineage>
        <taxon>Archaea</taxon>
        <taxon>Methanobacteriati</taxon>
        <taxon>Methanobacteriota</taxon>
        <taxon>Stenosarchaea group</taxon>
        <taxon>Halobacteria</taxon>
        <taxon>Halobacteriales</taxon>
        <taxon>Natrialbaceae</taxon>
        <taxon>Natrarchaeobius</taxon>
    </lineage>
</organism>
<keyword evidence="1" id="KW-0812">Transmembrane</keyword>